<dbReference type="InterPro" id="IPR022764">
    <property type="entry name" value="Peptidase_S54_rhomboid_dom"/>
</dbReference>
<feature type="transmembrane region" description="Helical" evidence="7">
    <location>
        <begin position="119"/>
        <end position="139"/>
    </location>
</feature>
<feature type="transmembrane region" description="Helical" evidence="7">
    <location>
        <begin position="55"/>
        <end position="82"/>
    </location>
</feature>
<keyword evidence="9" id="KW-0645">Protease</keyword>
<feature type="transmembrane region" description="Helical" evidence="7">
    <location>
        <begin position="148"/>
        <end position="165"/>
    </location>
</feature>
<proteinExistence type="inferred from homology"/>
<comment type="caution">
    <text evidence="9">The sequence shown here is derived from an EMBL/GenBank/DDBJ whole genome shotgun (WGS) entry which is preliminary data.</text>
</comment>
<dbReference type="RefSeq" id="WP_176943079.1">
    <property type="nucleotide sequence ID" value="NZ_JABZEC010000006.1"/>
</dbReference>
<keyword evidence="6 7" id="KW-0472">Membrane</keyword>
<evidence type="ECO:0000256" key="3">
    <source>
        <dbReference type="ARBA" id="ARBA00022692"/>
    </source>
</evidence>
<protein>
    <submittedName>
        <fullName evidence="9">Rhomboid family intramembrane serine protease</fullName>
    </submittedName>
</protein>
<evidence type="ECO:0000256" key="4">
    <source>
        <dbReference type="ARBA" id="ARBA00022801"/>
    </source>
</evidence>
<keyword evidence="3 7" id="KW-0812">Transmembrane</keyword>
<keyword evidence="4" id="KW-0378">Hydrolase</keyword>
<dbReference type="SUPFAM" id="SSF144091">
    <property type="entry name" value="Rhomboid-like"/>
    <property type="match status" value="1"/>
</dbReference>
<name>A0A850R4M1_9LACO</name>
<comment type="subcellular location">
    <subcellularLocation>
        <location evidence="1">Membrane</location>
        <topology evidence="1">Multi-pass membrane protein</topology>
    </subcellularLocation>
</comment>
<evidence type="ECO:0000256" key="2">
    <source>
        <dbReference type="ARBA" id="ARBA00009045"/>
    </source>
</evidence>
<dbReference type="InterPro" id="IPR035952">
    <property type="entry name" value="Rhomboid-like_sf"/>
</dbReference>
<dbReference type="PANTHER" id="PTHR43731">
    <property type="entry name" value="RHOMBOID PROTEASE"/>
    <property type="match status" value="1"/>
</dbReference>
<dbReference type="Pfam" id="PF01694">
    <property type="entry name" value="Rhomboid"/>
    <property type="match status" value="1"/>
</dbReference>
<feature type="transmembrane region" description="Helical" evidence="7">
    <location>
        <begin position="94"/>
        <end position="113"/>
    </location>
</feature>
<dbReference type="AlphaFoldDB" id="A0A850R4M1"/>
<dbReference type="Gene3D" id="1.20.1540.10">
    <property type="entry name" value="Rhomboid-like"/>
    <property type="match status" value="1"/>
</dbReference>
<organism evidence="9 10">
    <name type="scientific">Bombilactobacillus apium</name>
    <dbReference type="NCBI Taxonomy" id="2675299"/>
    <lineage>
        <taxon>Bacteria</taxon>
        <taxon>Bacillati</taxon>
        <taxon>Bacillota</taxon>
        <taxon>Bacilli</taxon>
        <taxon>Lactobacillales</taxon>
        <taxon>Lactobacillaceae</taxon>
        <taxon>Bombilactobacillus</taxon>
    </lineage>
</organism>
<dbReference type="PANTHER" id="PTHR43731:SF14">
    <property type="entry name" value="PRESENILIN-ASSOCIATED RHOMBOID-LIKE PROTEIN, MITOCHONDRIAL"/>
    <property type="match status" value="1"/>
</dbReference>
<dbReference type="GO" id="GO:0004252">
    <property type="term" value="F:serine-type endopeptidase activity"/>
    <property type="evidence" value="ECO:0007669"/>
    <property type="project" value="InterPro"/>
</dbReference>
<evidence type="ECO:0000313" key="10">
    <source>
        <dbReference type="Proteomes" id="UP000563523"/>
    </source>
</evidence>
<reference evidence="9 10" key="1">
    <citation type="submission" date="2020-06" db="EMBL/GenBank/DDBJ databases">
        <authorList>
            <person name="Kang J."/>
        </authorList>
    </citation>
    <scope>NUCLEOTIDE SEQUENCE [LARGE SCALE GENOMIC DNA]</scope>
    <source>
        <strain evidence="9 10">DCY120</strain>
    </source>
</reference>
<dbReference type="GO" id="GO:0006508">
    <property type="term" value="P:proteolysis"/>
    <property type="evidence" value="ECO:0007669"/>
    <property type="project" value="UniProtKB-KW"/>
</dbReference>
<evidence type="ECO:0000259" key="8">
    <source>
        <dbReference type="Pfam" id="PF01694"/>
    </source>
</evidence>
<evidence type="ECO:0000256" key="7">
    <source>
        <dbReference type="SAM" id="Phobius"/>
    </source>
</evidence>
<evidence type="ECO:0000256" key="1">
    <source>
        <dbReference type="ARBA" id="ARBA00004141"/>
    </source>
</evidence>
<comment type="similarity">
    <text evidence="2">Belongs to the peptidase S54 family.</text>
</comment>
<sequence length="224" mass="24468">MERFRNTKVAWATYFLLALQIAVFFWEVTHGGSTNALTLVQSGAKVDLLVAHGQWWRLITPMFVHIGWQHLLLNAITLYFIGLNLEPLYGSLRFLILYLLTGIGGNLFSFAVGASGISAGASTALFGLFGLYVALGVTFRENPVIRQWSRQFGVLIILNLGLDLFTPGIDLWGHLGGALTGLGLGLVTKVAQIPPEISNLWRIIIIGFLIIMALGLYGIGVVKV</sequence>
<dbReference type="InterPro" id="IPR050925">
    <property type="entry name" value="Rhomboid_protease_S54"/>
</dbReference>
<dbReference type="GO" id="GO:0016020">
    <property type="term" value="C:membrane"/>
    <property type="evidence" value="ECO:0007669"/>
    <property type="project" value="UniProtKB-SubCell"/>
</dbReference>
<dbReference type="EMBL" id="JABZEC010000006">
    <property type="protein sequence ID" value="NVY96921.1"/>
    <property type="molecule type" value="Genomic_DNA"/>
</dbReference>
<keyword evidence="10" id="KW-1185">Reference proteome</keyword>
<gene>
    <name evidence="9" type="ORF">HU830_07125</name>
</gene>
<accession>A0A850R4M1</accession>
<keyword evidence="5 7" id="KW-1133">Transmembrane helix</keyword>
<evidence type="ECO:0000256" key="6">
    <source>
        <dbReference type="ARBA" id="ARBA00023136"/>
    </source>
</evidence>
<evidence type="ECO:0000256" key="5">
    <source>
        <dbReference type="ARBA" id="ARBA00022989"/>
    </source>
</evidence>
<dbReference type="Proteomes" id="UP000563523">
    <property type="component" value="Unassembled WGS sequence"/>
</dbReference>
<evidence type="ECO:0000313" key="9">
    <source>
        <dbReference type="EMBL" id="NVY96921.1"/>
    </source>
</evidence>
<feature type="domain" description="Peptidase S54 rhomboid" evidence="8">
    <location>
        <begin position="53"/>
        <end position="187"/>
    </location>
</feature>
<feature type="transmembrane region" description="Helical" evidence="7">
    <location>
        <begin position="200"/>
        <end position="219"/>
    </location>
</feature>